<dbReference type="Pfam" id="PF01810">
    <property type="entry name" value="LysE"/>
    <property type="match status" value="1"/>
</dbReference>
<evidence type="ECO:0000256" key="3">
    <source>
        <dbReference type="ARBA" id="ARBA00022475"/>
    </source>
</evidence>
<proteinExistence type="inferred from homology"/>
<feature type="transmembrane region" description="Helical" evidence="7">
    <location>
        <begin position="69"/>
        <end position="88"/>
    </location>
</feature>
<evidence type="ECO:0000256" key="2">
    <source>
        <dbReference type="ARBA" id="ARBA00007928"/>
    </source>
</evidence>
<feature type="transmembrane region" description="Helical" evidence="7">
    <location>
        <begin position="40"/>
        <end position="63"/>
    </location>
</feature>
<dbReference type="EMBL" id="AP024238">
    <property type="protein sequence ID" value="BCO29633.1"/>
    <property type="molecule type" value="Genomic_DNA"/>
</dbReference>
<evidence type="ECO:0000256" key="4">
    <source>
        <dbReference type="ARBA" id="ARBA00022692"/>
    </source>
</evidence>
<sequence>MTIETILSYTAVAWLAIISPGPAILLALRNGAAFGVRATLWSSLGNITGILMLSATAMLGLGVLLMSSALLFGAVKTLGALYLFYVGLRHLLGRSSVVSPRSEHAADVASFSPGQLYREGFLLAATNPKPILFFTALFPQFVNASAPLLPQFFVLTGIFMALSFSTLLAYASVAGRARALLAKPNFAKWVNRVVGSVFISFGAALLALRRPAA</sequence>
<accession>A0ABN6DHE2</accession>
<organism evidence="8 9">
    <name type="scientific">Rhodoferax lithotrophicus</name>
    <dbReference type="NCBI Taxonomy" id="2798804"/>
    <lineage>
        <taxon>Bacteria</taxon>
        <taxon>Pseudomonadati</taxon>
        <taxon>Pseudomonadota</taxon>
        <taxon>Betaproteobacteria</taxon>
        <taxon>Burkholderiales</taxon>
        <taxon>Comamonadaceae</taxon>
        <taxon>Rhodoferax</taxon>
    </lineage>
</organism>
<dbReference type="PANTHER" id="PTHR30086">
    <property type="entry name" value="ARGININE EXPORTER PROTEIN ARGO"/>
    <property type="match status" value="1"/>
</dbReference>
<dbReference type="RefSeq" id="WP_223905842.1">
    <property type="nucleotide sequence ID" value="NZ_AP024238.1"/>
</dbReference>
<feature type="transmembrane region" description="Helical" evidence="7">
    <location>
        <begin position="152"/>
        <end position="173"/>
    </location>
</feature>
<evidence type="ECO:0000256" key="1">
    <source>
        <dbReference type="ARBA" id="ARBA00004651"/>
    </source>
</evidence>
<evidence type="ECO:0000256" key="7">
    <source>
        <dbReference type="SAM" id="Phobius"/>
    </source>
</evidence>
<keyword evidence="5 7" id="KW-1133">Transmembrane helix</keyword>
<gene>
    <name evidence="8" type="ORF">MIZ03_4556</name>
</gene>
<dbReference type="PIRSF" id="PIRSF006324">
    <property type="entry name" value="LeuE"/>
    <property type="match status" value="1"/>
</dbReference>
<evidence type="ECO:0000313" key="9">
    <source>
        <dbReference type="Proteomes" id="UP000824366"/>
    </source>
</evidence>
<reference evidence="8 9" key="1">
    <citation type="journal article" date="2021" name="Microbiol. Spectr.">
        <title>A Single Bacterium Capable of Oxidation and Reduction of Iron at Circumneutral pH.</title>
        <authorList>
            <person name="Kato S."/>
            <person name="Ohkuma M."/>
        </authorList>
    </citation>
    <scope>NUCLEOTIDE SEQUENCE [LARGE SCALE GENOMIC DNA]</scope>
    <source>
        <strain evidence="8 9">MIZ03</strain>
    </source>
</reference>
<feature type="transmembrane region" description="Helical" evidence="7">
    <location>
        <begin position="189"/>
        <end position="208"/>
    </location>
</feature>
<protein>
    <submittedName>
        <fullName evidence="8">Leucine efflux protein</fullName>
    </submittedName>
</protein>
<evidence type="ECO:0000256" key="6">
    <source>
        <dbReference type="ARBA" id="ARBA00023136"/>
    </source>
</evidence>
<keyword evidence="4 7" id="KW-0812">Transmembrane</keyword>
<keyword evidence="3" id="KW-1003">Cell membrane</keyword>
<dbReference type="PANTHER" id="PTHR30086:SF14">
    <property type="entry name" value="HOMOSERINE_HOMOSERINE LACTONE EFFLUX PROTEIN"/>
    <property type="match status" value="1"/>
</dbReference>
<comment type="similarity">
    <text evidence="2">Belongs to the Rht family.</text>
</comment>
<feature type="transmembrane region" description="Helical" evidence="7">
    <location>
        <begin position="6"/>
        <end position="28"/>
    </location>
</feature>
<dbReference type="Proteomes" id="UP000824366">
    <property type="component" value="Chromosome"/>
</dbReference>
<keyword evidence="6 7" id="KW-0472">Membrane</keyword>
<evidence type="ECO:0000313" key="8">
    <source>
        <dbReference type="EMBL" id="BCO29633.1"/>
    </source>
</evidence>
<keyword evidence="9" id="KW-1185">Reference proteome</keyword>
<comment type="subcellular location">
    <subcellularLocation>
        <location evidence="1">Cell membrane</location>
        <topology evidence="1">Multi-pass membrane protein</topology>
    </subcellularLocation>
</comment>
<dbReference type="InterPro" id="IPR001123">
    <property type="entry name" value="LeuE-type"/>
</dbReference>
<evidence type="ECO:0000256" key="5">
    <source>
        <dbReference type="ARBA" id="ARBA00022989"/>
    </source>
</evidence>
<name>A0ABN6DHE2_9BURK</name>